<dbReference type="FunFam" id="2.40.110.10:FF:000031">
    <property type="entry name" value="Acyl-CoA dehydrogenase, putative"/>
    <property type="match status" value="1"/>
</dbReference>
<dbReference type="PANTHER" id="PTHR42803">
    <property type="entry name" value="ACYL-COA DEHYDROGENASE"/>
    <property type="match status" value="1"/>
</dbReference>
<evidence type="ECO:0000313" key="15">
    <source>
        <dbReference type="EMBL" id="RFA38653.1"/>
    </source>
</evidence>
<comment type="catalytic activity">
    <reaction evidence="6">
        <text>3-(methylsulfanyl)propanoyl-CoA + oxidized [electron-transfer flavoprotein] + H(+) = 3-(methylsulfanyl)acryloyl-CoA + reduced [electron-transfer flavoprotein]</text>
        <dbReference type="Rhea" id="RHEA:52612"/>
        <dbReference type="Rhea" id="RHEA-COMP:10685"/>
        <dbReference type="Rhea" id="RHEA-COMP:10686"/>
        <dbReference type="ChEBI" id="CHEBI:15378"/>
        <dbReference type="ChEBI" id="CHEBI:57692"/>
        <dbReference type="ChEBI" id="CHEBI:58307"/>
        <dbReference type="ChEBI" id="CHEBI:82815"/>
        <dbReference type="ChEBI" id="CHEBI:84994"/>
        <dbReference type="EC" id="1.3.99.41"/>
    </reaction>
    <physiologicalReaction direction="left-to-right" evidence="6">
        <dbReference type="Rhea" id="RHEA:52613"/>
    </physiologicalReaction>
</comment>
<dbReference type="Gene3D" id="1.10.540.10">
    <property type="entry name" value="Acyl-CoA dehydrogenase/oxidase, N-terminal domain"/>
    <property type="match status" value="1"/>
</dbReference>
<dbReference type="Gene3D" id="2.40.110.10">
    <property type="entry name" value="Butyryl-CoA Dehydrogenase, subunit A, domain 2"/>
    <property type="match status" value="1"/>
</dbReference>
<keyword evidence="5 10" id="KW-0560">Oxidoreductase</keyword>
<evidence type="ECO:0000256" key="8">
    <source>
        <dbReference type="ARBA" id="ARBA00066694"/>
    </source>
</evidence>
<dbReference type="InterPro" id="IPR013786">
    <property type="entry name" value="AcylCoA_DH/ox_N"/>
</dbReference>
<evidence type="ECO:0000256" key="5">
    <source>
        <dbReference type="ARBA" id="ARBA00023002"/>
    </source>
</evidence>
<proteinExistence type="inferred from homology"/>
<dbReference type="Pfam" id="PF12806">
    <property type="entry name" value="Acyl-CoA_dh_C"/>
    <property type="match status" value="1"/>
</dbReference>
<comment type="function">
    <text evidence="7">Involved in the assimilation of dimethylsulphoniopropionate (DMSP), an important compound in the fixation of carbon in marine phytoplankton, by mediating the conversion of 3-(methylthio)propanoyl-CoA (MMPA-CoA) to 3-(methylthio)acryloyl-CoA (MTA-CoA).</text>
</comment>
<accession>A0A3E0X2N9</accession>
<dbReference type="EC" id="1.3.99.41" evidence="8"/>
<keyword evidence="16" id="KW-1185">Reference proteome</keyword>
<evidence type="ECO:0000256" key="9">
    <source>
        <dbReference type="ARBA" id="ARBA00069043"/>
    </source>
</evidence>
<dbReference type="InterPro" id="IPR025878">
    <property type="entry name" value="Acyl-CoA_dh-like_C_dom"/>
</dbReference>
<dbReference type="EMBL" id="NFZW01000003">
    <property type="protein sequence ID" value="RFA38653.1"/>
    <property type="molecule type" value="Genomic_DNA"/>
</dbReference>
<evidence type="ECO:0000256" key="1">
    <source>
        <dbReference type="ARBA" id="ARBA00001974"/>
    </source>
</evidence>
<dbReference type="InterPro" id="IPR052166">
    <property type="entry name" value="Diverse_Acyl-CoA_DH"/>
</dbReference>
<protein>
    <recommendedName>
        <fullName evidence="9">3-methylmercaptopropionyl-CoA dehydrogenase</fullName>
        <ecNumber evidence="8">1.3.99.41</ecNumber>
    </recommendedName>
</protein>
<dbReference type="Proteomes" id="UP000256763">
    <property type="component" value="Unassembled WGS sequence"/>
</dbReference>
<evidence type="ECO:0000259" key="12">
    <source>
        <dbReference type="Pfam" id="PF02770"/>
    </source>
</evidence>
<comment type="cofactor">
    <cofactor evidence="1 10">
        <name>FAD</name>
        <dbReference type="ChEBI" id="CHEBI:57692"/>
    </cofactor>
</comment>
<evidence type="ECO:0000259" key="11">
    <source>
        <dbReference type="Pfam" id="PF00441"/>
    </source>
</evidence>
<evidence type="ECO:0000259" key="14">
    <source>
        <dbReference type="Pfam" id="PF12806"/>
    </source>
</evidence>
<dbReference type="InterPro" id="IPR009100">
    <property type="entry name" value="AcylCoA_DH/oxidase_NM_dom_sf"/>
</dbReference>
<sequence length="594" mass="64297">MSHYNAPTRDMRFVINELLGLEKLAELPGLEEAKPDLVDAIIEEAARFSGEVLAPLNRVGDTDGAKLEGETVRATPGFAEAYQQFVESGWNGAAASPEYGGMGLPEVVATAAQEMWQSSNMAWGLCPMLTAGAIEALKHHGSDEQKSLYLEKMVSGQWAGAMDLTEPSAGSDLSVIRTRAVPEGDRYRLFGQKIFITWGEHEMAENIVHLVLARTPDAPAGVKGISLFIVPKYLVNADGSLGERNDYRCTALEHKLGIHGSPTCVMSYGDNEGAIGYLVGEEGKGLAYMFTMMNEARHKVGVQGLAIAERAYQQAVAYARERVQGRPVGHKDANPVPIAHHPDVRRMLMTMRSAIEAMRALAYSAAASMDEARHHPDAERRAHQQSRVDLLIPIVKGWCTELGLEMTSLGVQVHGGMGFIEETGAAQHLRDARIAPIYEGTNGIQANDLVGRKLLRDNGQAMQTLVAELRQNIASLSELTPLAGWQQPLNAGLEQLEAATEWLLSNGAADPVQATANSYHYMMLAGYVTGAGLMARGAFLAQQAIDAGSDDPFYRQKLATAQFYIEQLLPRAKAHAESVSHGSSAVMAIPVDEL</sequence>
<dbReference type="GO" id="GO:0050660">
    <property type="term" value="F:flavin adenine dinucleotide binding"/>
    <property type="evidence" value="ECO:0007669"/>
    <property type="project" value="InterPro"/>
</dbReference>
<dbReference type="OrthoDB" id="9764895at2"/>
<dbReference type="AlphaFoldDB" id="A0A3E0X2N9"/>
<organism evidence="15 16">
    <name type="scientific">Alkalilimnicola ehrlichii</name>
    <dbReference type="NCBI Taxonomy" id="351052"/>
    <lineage>
        <taxon>Bacteria</taxon>
        <taxon>Pseudomonadati</taxon>
        <taxon>Pseudomonadota</taxon>
        <taxon>Gammaproteobacteria</taxon>
        <taxon>Chromatiales</taxon>
        <taxon>Ectothiorhodospiraceae</taxon>
        <taxon>Alkalilimnicola</taxon>
    </lineage>
</organism>
<feature type="domain" description="Acyl-CoA oxidase/dehydrogenase middle" evidence="12">
    <location>
        <begin position="161"/>
        <end position="267"/>
    </location>
</feature>
<dbReference type="SUPFAM" id="SSF47203">
    <property type="entry name" value="Acyl-CoA dehydrogenase C-terminal domain-like"/>
    <property type="match status" value="1"/>
</dbReference>
<dbReference type="PANTHER" id="PTHR42803:SF1">
    <property type="entry name" value="BROAD-SPECIFICITY LINEAR ACYL-COA DEHYDROGENASE FADE5"/>
    <property type="match status" value="1"/>
</dbReference>
<comment type="caution">
    <text evidence="15">The sequence shown here is derived from an EMBL/GenBank/DDBJ whole genome shotgun (WGS) entry which is preliminary data.</text>
</comment>
<dbReference type="InterPro" id="IPR036250">
    <property type="entry name" value="AcylCo_DH-like_C"/>
</dbReference>
<gene>
    <name evidence="15" type="ORF">CAL65_04805</name>
</gene>
<evidence type="ECO:0000313" key="16">
    <source>
        <dbReference type="Proteomes" id="UP000256763"/>
    </source>
</evidence>
<comment type="similarity">
    <text evidence="2 10">Belongs to the acyl-CoA dehydrogenase family.</text>
</comment>
<dbReference type="InterPro" id="IPR006091">
    <property type="entry name" value="Acyl-CoA_Oxase/DH_mid-dom"/>
</dbReference>
<evidence type="ECO:0000256" key="10">
    <source>
        <dbReference type="RuleBase" id="RU362125"/>
    </source>
</evidence>
<dbReference type="GO" id="GO:0016627">
    <property type="term" value="F:oxidoreductase activity, acting on the CH-CH group of donors"/>
    <property type="evidence" value="ECO:0007669"/>
    <property type="project" value="InterPro"/>
</dbReference>
<dbReference type="Pfam" id="PF02771">
    <property type="entry name" value="Acyl-CoA_dh_N"/>
    <property type="match status" value="1"/>
</dbReference>
<dbReference type="Pfam" id="PF00441">
    <property type="entry name" value="Acyl-CoA_dh_1"/>
    <property type="match status" value="1"/>
</dbReference>
<evidence type="ECO:0000256" key="6">
    <source>
        <dbReference type="ARBA" id="ARBA00051388"/>
    </source>
</evidence>
<dbReference type="InterPro" id="IPR046373">
    <property type="entry name" value="Acyl-CoA_Oxase/DH_mid-dom_sf"/>
</dbReference>
<keyword evidence="3 10" id="KW-0285">Flavoprotein</keyword>
<dbReference type="Gene3D" id="1.20.140.10">
    <property type="entry name" value="Butyryl-CoA Dehydrogenase, subunit A, domain 3"/>
    <property type="match status" value="1"/>
</dbReference>
<feature type="domain" description="Acyl-CoA dehydrogenase/oxidase C-terminal" evidence="11">
    <location>
        <begin position="283"/>
        <end position="449"/>
    </location>
</feature>
<evidence type="ECO:0000256" key="2">
    <source>
        <dbReference type="ARBA" id="ARBA00009347"/>
    </source>
</evidence>
<evidence type="ECO:0000256" key="3">
    <source>
        <dbReference type="ARBA" id="ARBA00022630"/>
    </source>
</evidence>
<keyword evidence="4 10" id="KW-0274">FAD</keyword>
<dbReference type="InterPro" id="IPR009075">
    <property type="entry name" value="AcylCo_DH/oxidase_C"/>
</dbReference>
<dbReference type="RefSeq" id="WP_116302382.1">
    <property type="nucleotide sequence ID" value="NZ_NFZV01000010.1"/>
</dbReference>
<evidence type="ECO:0000256" key="4">
    <source>
        <dbReference type="ARBA" id="ARBA00022827"/>
    </source>
</evidence>
<feature type="domain" description="Acetyl-CoA dehydrogenase-like C-terminal" evidence="14">
    <location>
        <begin position="466"/>
        <end position="590"/>
    </location>
</feature>
<dbReference type="Pfam" id="PF02770">
    <property type="entry name" value="Acyl-CoA_dh_M"/>
    <property type="match status" value="1"/>
</dbReference>
<reference evidence="16" key="1">
    <citation type="submission" date="2017-05" db="EMBL/GenBank/DDBJ databases">
        <authorList>
            <person name="Sharma S."/>
            <person name="Sidhu C."/>
            <person name="Pinnaka A.K."/>
        </authorList>
    </citation>
    <scope>NUCLEOTIDE SEQUENCE [LARGE SCALE GENOMIC DNA]</scope>
    <source>
        <strain evidence="16">AK93</strain>
    </source>
</reference>
<dbReference type="InterPro" id="IPR037069">
    <property type="entry name" value="AcylCoA_DH/ox_N_sf"/>
</dbReference>
<dbReference type="SUPFAM" id="SSF56645">
    <property type="entry name" value="Acyl-CoA dehydrogenase NM domain-like"/>
    <property type="match status" value="1"/>
</dbReference>
<evidence type="ECO:0000256" key="7">
    <source>
        <dbReference type="ARBA" id="ARBA00058683"/>
    </source>
</evidence>
<name>A0A3E0X2N9_9GAMM</name>
<feature type="domain" description="Acyl-CoA dehydrogenase/oxidase N-terminal" evidence="13">
    <location>
        <begin position="42"/>
        <end position="157"/>
    </location>
</feature>
<evidence type="ECO:0000259" key="13">
    <source>
        <dbReference type="Pfam" id="PF02771"/>
    </source>
</evidence>